<dbReference type="PANTHER" id="PTHR43290:SF2">
    <property type="entry name" value="MEVALONATE KINASE"/>
    <property type="match status" value="1"/>
</dbReference>
<evidence type="ECO:0000259" key="20">
    <source>
        <dbReference type="Pfam" id="PF00288"/>
    </source>
</evidence>
<evidence type="ECO:0000256" key="7">
    <source>
        <dbReference type="ARBA" id="ARBA00022723"/>
    </source>
</evidence>
<evidence type="ECO:0000256" key="3">
    <source>
        <dbReference type="ARBA" id="ARBA00012103"/>
    </source>
</evidence>
<keyword evidence="8 19" id="KW-0547">Nucleotide-binding</keyword>
<dbReference type="Proteomes" id="UP000031516">
    <property type="component" value="Unassembled WGS sequence"/>
</dbReference>
<evidence type="ECO:0000256" key="4">
    <source>
        <dbReference type="ARBA" id="ARBA00022490"/>
    </source>
</evidence>
<keyword evidence="5 19" id="KW-0444">Lipid biosynthesis</keyword>
<keyword evidence="6 19" id="KW-0808">Transferase</keyword>
<dbReference type="GO" id="GO:0005829">
    <property type="term" value="C:cytosol"/>
    <property type="evidence" value="ECO:0007669"/>
    <property type="project" value="TreeGrafter"/>
</dbReference>
<reference evidence="22 23" key="1">
    <citation type="submission" date="2014-03" db="EMBL/GenBank/DDBJ databases">
        <title>The genome of Kluyveromyces dobzhanskii.</title>
        <authorList>
            <person name="Nystedt B."/>
            <person name="Astrom S."/>
        </authorList>
    </citation>
    <scope>NUCLEOTIDE SEQUENCE [LARGE SCALE GENOMIC DNA]</scope>
    <source>
        <strain evidence="22 23">CBS 2104</strain>
    </source>
</reference>
<evidence type="ECO:0000256" key="16">
    <source>
        <dbReference type="ARBA" id="ARBA00023221"/>
    </source>
</evidence>
<dbReference type="EMBL" id="CCBQ010000019">
    <property type="protein sequence ID" value="CDO93059.1"/>
    <property type="molecule type" value="Genomic_DNA"/>
</dbReference>
<evidence type="ECO:0000256" key="2">
    <source>
        <dbReference type="ARBA" id="ARBA00006495"/>
    </source>
</evidence>
<feature type="domain" description="GHMP kinase N-terminal" evidence="20">
    <location>
        <begin position="124"/>
        <end position="207"/>
    </location>
</feature>
<dbReference type="OrthoDB" id="1652964at2759"/>
<evidence type="ECO:0000259" key="21">
    <source>
        <dbReference type="Pfam" id="PF08544"/>
    </source>
</evidence>
<dbReference type="GO" id="GO:0006696">
    <property type="term" value="P:ergosterol biosynthetic process"/>
    <property type="evidence" value="ECO:0007669"/>
    <property type="project" value="TreeGrafter"/>
</dbReference>
<protein>
    <recommendedName>
        <fullName evidence="3 19">Mevalonate kinase</fullName>
        <shortName evidence="19">MK</shortName>
        <ecNumber evidence="3 19">2.7.1.36</ecNumber>
    </recommendedName>
</protein>
<keyword evidence="23" id="KW-1185">Reference proteome</keyword>
<dbReference type="InterPro" id="IPR036554">
    <property type="entry name" value="GHMP_kinase_C_sf"/>
</dbReference>
<dbReference type="GO" id="GO:0019287">
    <property type="term" value="P:isopentenyl diphosphate biosynthetic process, mevalonate pathway"/>
    <property type="evidence" value="ECO:0007669"/>
    <property type="project" value="UniProtKB-UniPathway"/>
</dbReference>
<evidence type="ECO:0000256" key="15">
    <source>
        <dbReference type="ARBA" id="ARBA00023166"/>
    </source>
</evidence>
<dbReference type="InterPro" id="IPR006205">
    <property type="entry name" value="Mev_gal_kin"/>
</dbReference>
<dbReference type="EC" id="2.7.1.36" evidence="3 19"/>
<keyword evidence="15 19" id="KW-1207">Sterol metabolism</keyword>
<evidence type="ECO:0000256" key="6">
    <source>
        <dbReference type="ARBA" id="ARBA00022679"/>
    </source>
</evidence>
<comment type="caution">
    <text evidence="22">The sequence shown here is derived from an EMBL/GenBank/DDBJ whole genome shotgun (WGS) entry which is preliminary data.</text>
</comment>
<evidence type="ECO:0000256" key="8">
    <source>
        <dbReference type="ARBA" id="ARBA00022741"/>
    </source>
</evidence>
<evidence type="ECO:0000256" key="19">
    <source>
        <dbReference type="RuleBase" id="RU363087"/>
    </source>
</evidence>
<evidence type="ECO:0000256" key="18">
    <source>
        <dbReference type="ARBA" id="ARBA00029438"/>
    </source>
</evidence>
<dbReference type="Pfam" id="PF00288">
    <property type="entry name" value="GHMP_kinases_N"/>
    <property type="match status" value="1"/>
</dbReference>
<organism evidence="22 23">
    <name type="scientific">Kluyveromyces dobzhanskii CBS 2104</name>
    <dbReference type="NCBI Taxonomy" id="1427455"/>
    <lineage>
        <taxon>Eukaryota</taxon>
        <taxon>Fungi</taxon>
        <taxon>Dikarya</taxon>
        <taxon>Ascomycota</taxon>
        <taxon>Saccharomycotina</taxon>
        <taxon>Saccharomycetes</taxon>
        <taxon>Saccharomycetales</taxon>
        <taxon>Saccharomycetaceae</taxon>
        <taxon>Kluyveromyces</taxon>
    </lineage>
</organism>
<dbReference type="UniPathway" id="UPA00057">
    <property type="reaction ID" value="UER00098"/>
</dbReference>
<keyword evidence="14 19" id="KW-0443">Lipid metabolism</keyword>
<evidence type="ECO:0000256" key="11">
    <source>
        <dbReference type="ARBA" id="ARBA00022842"/>
    </source>
</evidence>
<evidence type="ECO:0000313" key="23">
    <source>
        <dbReference type="Proteomes" id="UP000031516"/>
    </source>
</evidence>
<dbReference type="PRINTS" id="PR00959">
    <property type="entry name" value="MEVGALKINASE"/>
</dbReference>
<dbReference type="PROSITE" id="PS00627">
    <property type="entry name" value="GHMP_KINASES_ATP"/>
    <property type="match status" value="1"/>
</dbReference>
<evidence type="ECO:0000256" key="13">
    <source>
        <dbReference type="ARBA" id="ARBA00023011"/>
    </source>
</evidence>
<dbReference type="SUPFAM" id="SSF55060">
    <property type="entry name" value="GHMP Kinase, C-terminal domain"/>
    <property type="match status" value="1"/>
</dbReference>
<evidence type="ECO:0000256" key="9">
    <source>
        <dbReference type="ARBA" id="ARBA00022777"/>
    </source>
</evidence>
<dbReference type="GO" id="GO:0046872">
    <property type="term" value="F:metal ion binding"/>
    <property type="evidence" value="ECO:0007669"/>
    <property type="project" value="UniProtKB-KW"/>
</dbReference>
<comment type="function">
    <text evidence="19">Mevalonate kinase; part of the second module of ergosterol biosynthesis pathway that includes the middle steps of the pathway. The second module is carried out in the vacuole and involves the formation of farnesyl diphosphate, which is also an important intermediate in the biosynthesis of ubiquinone, dolichol, heme and prenylated proteins.</text>
</comment>
<evidence type="ECO:0000256" key="1">
    <source>
        <dbReference type="ARBA" id="ARBA00004496"/>
    </source>
</evidence>
<dbReference type="FunFam" id="3.30.70.890:FF:000003">
    <property type="entry name" value="Mevalonate kinase"/>
    <property type="match status" value="1"/>
</dbReference>
<dbReference type="GO" id="GO:0004496">
    <property type="term" value="F:mevalonate kinase activity"/>
    <property type="evidence" value="ECO:0007669"/>
    <property type="project" value="UniProtKB-EC"/>
</dbReference>
<keyword evidence="4 19" id="KW-0963">Cytoplasm</keyword>
<evidence type="ECO:0000313" key="22">
    <source>
        <dbReference type="EMBL" id="CDO93059.1"/>
    </source>
</evidence>
<dbReference type="Gene3D" id="3.30.230.10">
    <property type="match status" value="1"/>
</dbReference>
<evidence type="ECO:0000256" key="10">
    <source>
        <dbReference type="ARBA" id="ARBA00022840"/>
    </source>
</evidence>
<comment type="subcellular location">
    <subcellularLocation>
        <location evidence="1 19">Cytoplasm</location>
    </subcellularLocation>
</comment>
<comment type="catalytic activity">
    <reaction evidence="17">
        <text>(R)-mevalonate + ATP = (R)-5-phosphomevalonate + ADP + H(+)</text>
        <dbReference type="Rhea" id="RHEA:17065"/>
        <dbReference type="ChEBI" id="CHEBI:15378"/>
        <dbReference type="ChEBI" id="CHEBI:30616"/>
        <dbReference type="ChEBI" id="CHEBI:36464"/>
        <dbReference type="ChEBI" id="CHEBI:58146"/>
        <dbReference type="ChEBI" id="CHEBI:456216"/>
        <dbReference type="EC" id="2.7.1.36"/>
    </reaction>
    <physiologicalReaction direction="left-to-right" evidence="17">
        <dbReference type="Rhea" id="RHEA:17066"/>
    </physiologicalReaction>
</comment>
<dbReference type="InterPro" id="IPR014721">
    <property type="entry name" value="Ribsml_uS5_D2-typ_fold_subgr"/>
</dbReference>
<accession>A0A0A8L4J9</accession>
<dbReference type="InterPro" id="IPR006203">
    <property type="entry name" value="GHMP_knse_ATP-bd_CS"/>
</dbReference>
<dbReference type="SUPFAM" id="SSF54211">
    <property type="entry name" value="Ribosomal protein S5 domain 2-like"/>
    <property type="match status" value="1"/>
</dbReference>
<feature type="domain" description="GHMP kinase C-terminal" evidence="21">
    <location>
        <begin position="288"/>
        <end position="346"/>
    </location>
</feature>
<gene>
    <name evidence="22" type="ORF">KLDO_g1365</name>
</gene>
<dbReference type="InterPro" id="IPR020568">
    <property type="entry name" value="Ribosomal_Su5_D2-typ_SF"/>
</dbReference>
<dbReference type="AlphaFoldDB" id="A0A0A8L4J9"/>
<evidence type="ECO:0000256" key="5">
    <source>
        <dbReference type="ARBA" id="ARBA00022516"/>
    </source>
</evidence>
<dbReference type="InterPro" id="IPR006204">
    <property type="entry name" value="GHMP_kinase_N_dom"/>
</dbReference>
<comment type="similarity">
    <text evidence="2 19">Belongs to the GHMP kinase family. Mevalonate kinase subfamily.</text>
</comment>
<evidence type="ECO:0000256" key="12">
    <source>
        <dbReference type="ARBA" id="ARBA00022955"/>
    </source>
</evidence>
<evidence type="ECO:0000256" key="17">
    <source>
        <dbReference type="ARBA" id="ARBA00029310"/>
    </source>
</evidence>
<keyword evidence="16 19" id="KW-0753">Steroid metabolism</keyword>
<name>A0A0A8L4J9_9SACH</name>
<evidence type="ECO:0000256" key="14">
    <source>
        <dbReference type="ARBA" id="ARBA00023098"/>
    </source>
</evidence>
<keyword evidence="7" id="KW-0479">Metal-binding</keyword>
<dbReference type="GO" id="GO:0005524">
    <property type="term" value="F:ATP binding"/>
    <property type="evidence" value="ECO:0007669"/>
    <property type="project" value="UniProtKB-KW"/>
</dbReference>
<sequence length="419" mass="46045">MTITTAVPTPFIVSAPGKVIIFGEHSAVFNKNAIAASVSSLRTYLLVEQSEDFDGVELNFPDINYDSRWSNDDINKINRDVIKETSTLKHVCPKLKEQLDFVLKDLKDSLNYFAALSFLYLYLSLCPDARGLKFTVKSTLPIGAGLGSSASISVCLALAFARLNGHISSNECISKEDKEFINHWAFIGECCIHGTPSGIDNAVATYGNAVRFQRQDDGTTQFHQINNFPQLPMVLTNTKIKRSTKILVSGVADLAKRKPLIAEPILEAMDQVAIRGSELLSDISKDIHYDELLELIRVNHGLLVAVGVSHPGLEVIKQLSDELKIGQTKLTGAGGGGCAFTLLEKNVDHSSVRKFHETLHEKYKYQIFETGLGGVGCCFTELRTEEFKSLKHLFIGPATTQDISLALLPSPDSTLSWVK</sequence>
<dbReference type="Gene3D" id="3.30.70.890">
    <property type="entry name" value="GHMP kinase, C-terminal domain"/>
    <property type="match status" value="1"/>
</dbReference>
<dbReference type="InterPro" id="IPR013750">
    <property type="entry name" value="GHMP_kinase_C_dom"/>
</dbReference>
<comment type="pathway">
    <text evidence="18 19">Isoprenoid biosynthesis; isopentenyl diphosphate biosynthesis via mevalonate pathway; isopentenyl diphosphate from (R)-mevalonate: step 1/3.</text>
</comment>
<dbReference type="Pfam" id="PF08544">
    <property type="entry name" value="GHMP_kinases_C"/>
    <property type="match status" value="1"/>
</dbReference>
<keyword evidence="13 19" id="KW-0756">Sterol biosynthesis</keyword>
<dbReference type="NCBIfam" id="TIGR00549">
    <property type="entry name" value="mevalon_kin"/>
    <property type="match status" value="1"/>
</dbReference>
<dbReference type="PANTHER" id="PTHR43290">
    <property type="entry name" value="MEVALONATE KINASE"/>
    <property type="match status" value="1"/>
</dbReference>
<keyword evidence="12 19" id="KW-0752">Steroid biosynthesis</keyword>
<keyword evidence="9 19" id="KW-0418">Kinase</keyword>
<keyword evidence="11" id="KW-0460">Magnesium</keyword>
<proteinExistence type="inferred from homology"/>
<keyword evidence="10 19" id="KW-0067">ATP-binding</keyword>